<reference evidence="2" key="1">
    <citation type="submission" date="2022-11" db="UniProtKB">
        <authorList>
            <consortium name="WormBaseParasite"/>
        </authorList>
    </citation>
    <scope>IDENTIFICATION</scope>
</reference>
<protein>
    <submittedName>
        <fullName evidence="2">Cadherin domain-containing protein</fullName>
    </submittedName>
</protein>
<sequence length="93" mass="10631">MNHSLSISTPPTSFFCQLDYEDPSQRNGFELDIRVFDGKFYATTKIRIEIEDINDSAPIITGPKQTSILENVERKELVAEFVATDLDENDFIE</sequence>
<accession>A0AC35FWD7</accession>
<name>A0AC35FWD7_9BILA</name>
<organism evidence="1 2">
    <name type="scientific">Panagrolaimus sp. PS1159</name>
    <dbReference type="NCBI Taxonomy" id="55785"/>
    <lineage>
        <taxon>Eukaryota</taxon>
        <taxon>Metazoa</taxon>
        <taxon>Ecdysozoa</taxon>
        <taxon>Nematoda</taxon>
        <taxon>Chromadorea</taxon>
        <taxon>Rhabditida</taxon>
        <taxon>Tylenchina</taxon>
        <taxon>Panagrolaimomorpha</taxon>
        <taxon>Panagrolaimoidea</taxon>
        <taxon>Panagrolaimidae</taxon>
        <taxon>Panagrolaimus</taxon>
    </lineage>
</organism>
<dbReference type="Proteomes" id="UP000887580">
    <property type="component" value="Unplaced"/>
</dbReference>
<dbReference type="WBParaSite" id="PS1159_v2.g21584.t1">
    <property type="protein sequence ID" value="PS1159_v2.g21584.t1"/>
    <property type="gene ID" value="PS1159_v2.g21584"/>
</dbReference>
<evidence type="ECO:0000313" key="1">
    <source>
        <dbReference type="Proteomes" id="UP000887580"/>
    </source>
</evidence>
<evidence type="ECO:0000313" key="2">
    <source>
        <dbReference type="WBParaSite" id="PS1159_v2.g21584.t1"/>
    </source>
</evidence>
<proteinExistence type="predicted"/>